<evidence type="ECO:0000313" key="2">
    <source>
        <dbReference type="EMBL" id="CAD6255821.1"/>
    </source>
</evidence>
<organism evidence="2 3">
    <name type="scientific">Miscanthus lutarioriparius</name>
    <dbReference type="NCBI Taxonomy" id="422564"/>
    <lineage>
        <taxon>Eukaryota</taxon>
        <taxon>Viridiplantae</taxon>
        <taxon>Streptophyta</taxon>
        <taxon>Embryophyta</taxon>
        <taxon>Tracheophyta</taxon>
        <taxon>Spermatophyta</taxon>
        <taxon>Magnoliopsida</taxon>
        <taxon>Liliopsida</taxon>
        <taxon>Poales</taxon>
        <taxon>Poaceae</taxon>
        <taxon>PACMAD clade</taxon>
        <taxon>Panicoideae</taxon>
        <taxon>Andropogonodae</taxon>
        <taxon>Andropogoneae</taxon>
        <taxon>Saccharinae</taxon>
        <taxon>Miscanthus</taxon>
    </lineage>
</organism>
<dbReference type="EMBL" id="CAJGYO010000010">
    <property type="protein sequence ID" value="CAD6255821.1"/>
    <property type="molecule type" value="Genomic_DNA"/>
</dbReference>
<reference evidence="2" key="1">
    <citation type="submission" date="2020-10" db="EMBL/GenBank/DDBJ databases">
        <authorList>
            <person name="Han B."/>
            <person name="Lu T."/>
            <person name="Zhao Q."/>
            <person name="Huang X."/>
            <person name="Zhao Y."/>
        </authorList>
    </citation>
    <scope>NUCLEOTIDE SEQUENCE</scope>
</reference>
<protein>
    <submittedName>
        <fullName evidence="2">Uncharacterized protein</fullName>
    </submittedName>
</protein>
<keyword evidence="3" id="KW-1185">Reference proteome</keyword>
<name>A0A811Q994_9POAL</name>
<evidence type="ECO:0000256" key="1">
    <source>
        <dbReference type="SAM" id="Coils"/>
    </source>
</evidence>
<feature type="coiled-coil region" evidence="1">
    <location>
        <begin position="54"/>
        <end position="81"/>
    </location>
</feature>
<dbReference type="PANTHER" id="PTHR35832">
    <property type="entry name" value="OS12G0248400 PROTEIN-RELATED"/>
    <property type="match status" value="1"/>
</dbReference>
<dbReference type="Proteomes" id="UP000604825">
    <property type="component" value="Unassembled WGS sequence"/>
</dbReference>
<proteinExistence type="predicted"/>
<dbReference type="GO" id="GO:0007166">
    <property type="term" value="P:cell surface receptor signaling pathway"/>
    <property type="evidence" value="ECO:0007669"/>
    <property type="project" value="InterPro"/>
</dbReference>
<dbReference type="InterPro" id="IPR036537">
    <property type="entry name" value="Adaptor_Cbl_N_dom_sf"/>
</dbReference>
<gene>
    <name evidence="2" type="ORF">NCGR_LOCUS39352</name>
</gene>
<accession>A0A811Q994</accession>
<dbReference type="Gene3D" id="1.20.930.20">
    <property type="entry name" value="Adaptor protein Cbl, N-terminal domain"/>
    <property type="match status" value="1"/>
</dbReference>
<comment type="caution">
    <text evidence="2">The sequence shown here is derived from an EMBL/GenBank/DDBJ whole genome shotgun (WGS) entry which is preliminary data.</text>
</comment>
<dbReference type="AlphaFoldDB" id="A0A811Q994"/>
<sequence length="153" mass="17127">MAGGIAGNLVMGVARLAAMYDADRTNAEKCKEIKRIANRAWKDLQAWKGNKNNNSSVRDALDDLEESIRRALRLVRACQTRDLNFLEQVLRLYRAEDITKELQQVQEDMSLKLAAATFAIINNHGMAPNANPAGHRPPQLQQEVLMLACTCHI</sequence>
<keyword evidence="1" id="KW-0175">Coiled coil</keyword>
<evidence type="ECO:0000313" key="3">
    <source>
        <dbReference type="Proteomes" id="UP000604825"/>
    </source>
</evidence>